<reference evidence="2 3" key="1">
    <citation type="submission" date="2016-07" db="EMBL/GenBank/DDBJ databases">
        <authorList>
            <person name="Pillay S."/>
            <person name="Muniram S."/>
            <person name="Rampersadh K."/>
            <person name="Moraka N.O."/>
            <person name="Mfene A."/>
            <person name="Sigauque P.S."/>
            <person name="Komo N."/>
            <person name="Mazeka N.P."/>
            <person name="Garlena R.A."/>
            <person name="Russell D.A."/>
            <person name="Bowman C.A."/>
            <person name="Rubin E."/>
            <person name="Larsen M.H."/>
            <person name="Guerrero C.A."/>
            <person name="Jacobs-Sera D."/>
            <person name="Hatfull G.F."/>
        </authorList>
    </citation>
    <scope>NUCLEOTIDE SEQUENCE [LARGE SCALE GENOMIC DNA]</scope>
</reference>
<keyword evidence="1" id="KW-1133">Transmembrane helix</keyword>
<accession>A0A1D8EUI0</accession>
<feature type="transmembrane region" description="Helical" evidence="1">
    <location>
        <begin position="12"/>
        <end position="30"/>
    </location>
</feature>
<evidence type="ECO:0000256" key="1">
    <source>
        <dbReference type="SAM" id="Phobius"/>
    </source>
</evidence>
<protein>
    <submittedName>
        <fullName evidence="2">Uncharacterized protein</fullName>
    </submittedName>
</protein>
<keyword evidence="1" id="KW-0472">Membrane</keyword>
<dbReference type="Proteomes" id="UP000221167">
    <property type="component" value="Segment"/>
</dbReference>
<evidence type="ECO:0000313" key="3">
    <source>
        <dbReference type="Proteomes" id="UP000221167"/>
    </source>
</evidence>
<gene>
    <name evidence="2" type="primary">57</name>
    <name evidence="2" type="ORF">PBI_STASIA_57</name>
</gene>
<evidence type="ECO:0000313" key="2">
    <source>
        <dbReference type="EMBL" id="AOT24713.1"/>
    </source>
</evidence>
<proteinExistence type="predicted"/>
<dbReference type="RefSeq" id="YP_010062444.1">
    <property type="nucleotide sequence ID" value="NC_054794.1"/>
</dbReference>
<dbReference type="KEGG" id="vg:64946239"/>
<organism evidence="2 3">
    <name type="scientific">Mycobacterium phage Stasia</name>
    <dbReference type="NCBI Taxonomy" id="1897548"/>
    <lineage>
        <taxon>Viruses</taxon>
        <taxon>Duplodnaviria</taxon>
        <taxon>Heunggongvirae</taxon>
        <taxon>Uroviricota</taxon>
        <taxon>Caudoviricetes</taxon>
        <taxon>Backyardiganvirus</taxon>
        <taxon>Backyardiganvirus stasia</taxon>
    </lineage>
</organism>
<sequence length="39" mass="4139">MGCGGVVSLQELIAYSVIAWGIGLWVYACLEGVDDDHPT</sequence>
<name>A0A1D8EUI0_9CAUD</name>
<dbReference type="GeneID" id="64946239"/>
<dbReference type="EMBL" id="KX641260">
    <property type="protein sequence ID" value="AOT24713.1"/>
    <property type="molecule type" value="Genomic_DNA"/>
</dbReference>
<keyword evidence="1" id="KW-0812">Transmembrane</keyword>
<keyword evidence="3" id="KW-1185">Reference proteome</keyword>